<organism evidence="2">
    <name type="scientific">Anopheles marajoara</name>
    <dbReference type="NCBI Taxonomy" id="58244"/>
    <lineage>
        <taxon>Eukaryota</taxon>
        <taxon>Metazoa</taxon>
        <taxon>Ecdysozoa</taxon>
        <taxon>Arthropoda</taxon>
        <taxon>Hexapoda</taxon>
        <taxon>Insecta</taxon>
        <taxon>Pterygota</taxon>
        <taxon>Neoptera</taxon>
        <taxon>Endopterygota</taxon>
        <taxon>Diptera</taxon>
        <taxon>Nematocera</taxon>
        <taxon>Culicoidea</taxon>
        <taxon>Culicidae</taxon>
        <taxon>Anophelinae</taxon>
        <taxon>Anopheles</taxon>
    </lineage>
</organism>
<evidence type="ECO:0000256" key="1">
    <source>
        <dbReference type="SAM" id="SignalP"/>
    </source>
</evidence>
<name>A0A2M4CBY8_9DIPT</name>
<reference evidence="2" key="1">
    <citation type="submission" date="2018-01" db="EMBL/GenBank/DDBJ databases">
        <title>An insight into the sialome of Amazonian anophelines.</title>
        <authorList>
            <person name="Ribeiro J.M."/>
            <person name="Scarpassa V."/>
            <person name="Calvo E."/>
        </authorList>
    </citation>
    <scope>NUCLEOTIDE SEQUENCE</scope>
    <source>
        <tissue evidence="2">Salivary glands</tissue>
    </source>
</reference>
<proteinExistence type="predicted"/>
<feature type="chain" id="PRO_5014818077" evidence="1">
    <location>
        <begin position="24"/>
        <end position="81"/>
    </location>
</feature>
<sequence>MVVRRSGFLHFLVVFTDVQYRLAALPAVPRAFPGCNTVAYLLLRPESVPIVDQERLVAVLSDELVVVALERVHVNQPTIAH</sequence>
<keyword evidence="1" id="KW-0732">Signal</keyword>
<protein>
    <submittedName>
        <fullName evidence="2">Putative secreted protein</fullName>
    </submittedName>
</protein>
<accession>A0A2M4CBY8</accession>
<feature type="signal peptide" evidence="1">
    <location>
        <begin position="1"/>
        <end position="23"/>
    </location>
</feature>
<dbReference type="AlphaFoldDB" id="A0A2M4CBY8"/>
<evidence type="ECO:0000313" key="2">
    <source>
        <dbReference type="EMBL" id="MBW62651.1"/>
    </source>
</evidence>
<dbReference type="EMBL" id="GGFJ01013510">
    <property type="protein sequence ID" value="MBW62651.1"/>
    <property type="molecule type" value="Transcribed_RNA"/>
</dbReference>